<evidence type="ECO:0000256" key="1">
    <source>
        <dbReference type="ARBA" id="ARBA00022737"/>
    </source>
</evidence>
<dbReference type="Proteomes" id="UP000015101">
    <property type="component" value="Unassembled WGS sequence"/>
</dbReference>
<dbReference type="OrthoDB" id="10007415at2759"/>
<dbReference type="EMBL" id="AMQM01000242">
    <property type="status" value="NOT_ANNOTATED_CDS"/>
    <property type="molecule type" value="Genomic_DNA"/>
</dbReference>
<feature type="region of interest" description="Disordered" evidence="2">
    <location>
        <begin position="134"/>
        <end position="163"/>
    </location>
</feature>
<feature type="domain" description="PDZ" evidence="3">
    <location>
        <begin position="171"/>
        <end position="251"/>
    </location>
</feature>
<dbReference type="SUPFAM" id="SSF50156">
    <property type="entry name" value="PDZ domain-like"/>
    <property type="match status" value="3"/>
</dbReference>
<dbReference type="InParanoid" id="T1EDW1"/>
<dbReference type="PROSITE" id="PS50106">
    <property type="entry name" value="PDZ"/>
    <property type="match status" value="3"/>
</dbReference>
<dbReference type="SMART" id="SM00228">
    <property type="entry name" value="PDZ"/>
    <property type="match status" value="3"/>
</dbReference>
<reference evidence="5" key="3">
    <citation type="submission" date="2015-06" db="UniProtKB">
        <authorList>
            <consortium name="EnsemblMetazoa"/>
        </authorList>
    </citation>
    <scope>IDENTIFICATION</scope>
</reference>
<evidence type="ECO:0000313" key="4">
    <source>
        <dbReference type="EMBL" id="ESO12809.1"/>
    </source>
</evidence>
<dbReference type="OMA" id="ISPCLYY"/>
<feature type="region of interest" description="Disordered" evidence="2">
    <location>
        <begin position="454"/>
        <end position="479"/>
    </location>
</feature>
<dbReference type="AlphaFoldDB" id="T1EDW1"/>
<evidence type="ECO:0000256" key="2">
    <source>
        <dbReference type="SAM" id="MobiDB-lite"/>
    </source>
</evidence>
<evidence type="ECO:0000313" key="6">
    <source>
        <dbReference type="Proteomes" id="UP000015101"/>
    </source>
</evidence>
<dbReference type="RefSeq" id="XP_009009529.1">
    <property type="nucleotide sequence ID" value="XM_009011281.1"/>
</dbReference>
<sequence>MSALSSENDVIELPSEAPAPRLCRMVKRSDFSGFGFNLHANKGTPGQFIGKVDENSPAERAGLKAGDRIVEVNGVNISNENHQQVVQRIRSGGEVTEFLVVDQDADVFYSHRNIVISSKLSNVKKISSEDYDGYQVGGMNNRDADGADDEKSNGEEQIPVNDPPSKARLCHLRIWPDFAGYGFNLHVDKDSQLHYVGHIDEGSPAQLAGLREEDKLIEVNGVNVEEYSHGDVVKAVKENSDHVTLLVVDDKAREFFKLNGYKISSNFQFIEEISCPATNPISALATTPTTAEAIEAMAAFDAIIIHNEDKEEKEEKEEKDDVGAKNEIIKEIRPKLRLCIVKSWGDGKGFGFNMLSHKGKPGQYIENVDNNSPAMHGGLKKGDIIVAVNGNDVEGLSHGEVVDLIKSNLKETKLLVADVDTKQFYTDKDIKLFSLYKDATADDDCAYEIIECPTDKPQNLTNGQPKESNTSSSAAKTGRPSELILDVKSIPVSKPGVNQSPASPTLIIGGVEFAATAEEARKRMAKKKHAVAQQLSIQARYEMFQKM</sequence>
<dbReference type="HOGENOM" id="CLU_038627_1_0_1"/>
<dbReference type="GO" id="GO:0016324">
    <property type="term" value="C:apical plasma membrane"/>
    <property type="evidence" value="ECO:0000318"/>
    <property type="project" value="GO_Central"/>
</dbReference>
<dbReference type="CDD" id="cd06768">
    <property type="entry name" value="PDZ_NHERF-like"/>
    <property type="match status" value="3"/>
</dbReference>
<dbReference type="KEGG" id="hro:HELRODRAFT_105536"/>
<dbReference type="GO" id="GO:0043495">
    <property type="term" value="F:protein-membrane adaptor activity"/>
    <property type="evidence" value="ECO:0000318"/>
    <property type="project" value="GO_Central"/>
</dbReference>
<dbReference type="GO" id="GO:0072659">
    <property type="term" value="P:protein localization to plasma membrane"/>
    <property type="evidence" value="ECO:0000318"/>
    <property type="project" value="GO_Central"/>
</dbReference>
<feature type="domain" description="PDZ" evidence="3">
    <location>
        <begin position="22"/>
        <end position="104"/>
    </location>
</feature>
<name>T1EDW1_HELRO</name>
<dbReference type="eggNOG" id="KOG3528">
    <property type="taxonomic scope" value="Eukaryota"/>
</dbReference>
<dbReference type="PANTHER" id="PTHR14191">
    <property type="entry name" value="PDZ DOMAIN CONTAINING PROTEIN"/>
    <property type="match status" value="1"/>
</dbReference>
<protein>
    <recommendedName>
        <fullName evidence="3">PDZ domain-containing protein</fullName>
    </recommendedName>
</protein>
<dbReference type="Gene3D" id="2.30.42.10">
    <property type="match status" value="3"/>
</dbReference>
<keyword evidence="6" id="KW-1185">Reference proteome</keyword>
<accession>T1EDW1</accession>
<keyword evidence="1" id="KW-0677">Repeat</keyword>
<feature type="domain" description="PDZ" evidence="3">
    <location>
        <begin position="337"/>
        <end position="420"/>
    </location>
</feature>
<dbReference type="Pfam" id="PF00595">
    <property type="entry name" value="PDZ"/>
    <property type="match status" value="3"/>
</dbReference>
<feature type="compositionally biased region" description="Basic and acidic residues" evidence="2">
    <location>
        <begin position="142"/>
        <end position="154"/>
    </location>
</feature>
<dbReference type="PANTHER" id="PTHR14191:SF28">
    <property type="entry name" value="GH04176P-RELATED"/>
    <property type="match status" value="1"/>
</dbReference>
<dbReference type="EMBL" id="KB095811">
    <property type="protein sequence ID" value="ESO12809.1"/>
    <property type="molecule type" value="Genomic_DNA"/>
</dbReference>
<gene>
    <name evidence="5" type="primary">20194763</name>
    <name evidence="4" type="ORF">HELRODRAFT_105536</name>
</gene>
<dbReference type="GeneID" id="20194763"/>
<reference evidence="6" key="1">
    <citation type="submission" date="2012-12" db="EMBL/GenBank/DDBJ databases">
        <authorList>
            <person name="Hellsten U."/>
            <person name="Grimwood J."/>
            <person name="Chapman J.A."/>
            <person name="Shapiro H."/>
            <person name="Aerts A."/>
            <person name="Otillar R.P."/>
            <person name="Terry A.Y."/>
            <person name="Boore J.L."/>
            <person name="Simakov O."/>
            <person name="Marletaz F."/>
            <person name="Cho S.-J."/>
            <person name="Edsinger-Gonzales E."/>
            <person name="Havlak P."/>
            <person name="Kuo D.-H."/>
            <person name="Larsson T."/>
            <person name="Lv J."/>
            <person name="Arendt D."/>
            <person name="Savage R."/>
            <person name="Osoegawa K."/>
            <person name="de Jong P."/>
            <person name="Lindberg D.R."/>
            <person name="Seaver E.C."/>
            <person name="Weisblat D.A."/>
            <person name="Putnam N.H."/>
            <person name="Grigoriev I.V."/>
            <person name="Rokhsar D.S."/>
        </authorList>
    </citation>
    <scope>NUCLEOTIDE SEQUENCE</scope>
</reference>
<evidence type="ECO:0000313" key="5">
    <source>
        <dbReference type="EnsemblMetazoa" id="HelroP105536"/>
    </source>
</evidence>
<feature type="compositionally biased region" description="Polar residues" evidence="2">
    <location>
        <begin position="456"/>
        <end position="475"/>
    </location>
</feature>
<organism evidence="5 6">
    <name type="scientific">Helobdella robusta</name>
    <name type="common">Californian leech</name>
    <dbReference type="NCBI Taxonomy" id="6412"/>
    <lineage>
        <taxon>Eukaryota</taxon>
        <taxon>Metazoa</taxon>
        <taxon>Spiralia</taxon>
        <taxon>Lophotrochozoa</taxon>
        <taxon>Annelida</taxon>
        <taxon>Clitellata</taxon>
        <taxon>Hirudinea</taxon>
        <taxon>Rhynchobdellida</taxon>
        <taxon>Glossiphoniidae</taxon>
        <taxon>Helobdella</taxon>
    </lineage>
</organism>
<dbReference type="InterPro" id="IPR001478">
    <property type="entry name" value="PDZ"/>
</dbReference>
<evidence type="ECO:0000259" key="3">
    <source>
        <dbReference type="PROSITE" id="PS50106"/>
    </source>
</evidence>
<dbReference type="STRING" id="6412.T1EDW1"/>
<dbReference type="InterPro" id="IPR036034">
    <property type="entry name" value="PDZ_sf"/>
</dbReference>
<reference evidence="4 6" key="2">
    <citation type="journal article" date="2013" name="Nature">
        <title>Insights into bilaterian evolution from three spiralian genomes.</title>
        <authorList>
            <person name="Simakov O."/>
            <person name="Marletaz F."/>
            <person name="Cho S.J."/>
            <person name="Edsinger-Gonzales E."/>
            <person name="Havlak P."/>
            <person name="Hellsten U."/>
            <person name="Kuo D.H."/>
            <person name="Larsson T."/>
            <person name="Lv J."/>
            <person name="Arendt D."/>
            <person name="Savage R."/>
            <person name="Osoegawa K."/>
            <person name="de Jong P."/>
            <person name="Grimwood J."/>
            <person name="Chapman J.A."/>
            <person name="Shapiro H."/>
            <person name="Aerts A."/>
            <person name="Otillar R.P."/>
            <person name="Terry A.Y."/>
            <person name="Boore J.L."/>
            <person name="Grigoriev I.V."/>
            <person name="Lindberg D.R."/>
            <person name="Seaver E.C."/>
            <person name="Weisblat D.A."/>
            <person name="Putnam N.H."/>
            <person name="Rokhsar D.S."/>
        </authorList>
    </citation>
    <scope>NUCLEOTIDE SEQUENCE</scope>
</reference>
<proteinExistence type="predicted"/>
<dbReference type="CTD" id="20194763"/>
<dbReference type="EnsemblMetazoa" id="HelroT105536">
    <property type="protein sequence ID" value="HelroP105536"/>
    <property type="gene ID" value="HelroG105536"/>
</dbReference>
<dbReference type="InterPro" id="IPR051067">
    <property type="entry name" value="NHER"/>
</dbReference>